<reference evidence="2 3" key="1">
    <citation type="submission" date="2019-02" db="EMBL/GenBank/DDBJ databases">
        <title>Deep-cultivation of Planctomycetes and their phenomic and genomic characterization uncovers novel biology.</title>
        <authorList>
            <person name="Wiegand S."/>
            <person name="Jogler M."/>
            <person name="Boedeker C."/>
            <person name="Pinto D."/>
            <person name="Vollmers J."/>
            <person name="Rivas-Marin E."/>
            <person name="Kohn T."/>
            <person name="Peeters S.H."/>
            <person name="Heuer A."/>
            <person name="Rast P."/>
            <person name="Oberbeckmann S."/>
            <person name="Bunk B."/>
            <person name="Jeske O."/>
            <person name="Meyerdierks A."/>
            <person name="Storesund J.E."/>
            <person name="Kallscheuer N."/>
            <person name="Luecker S."/>
            <person name="Lage O.M."/>
            <person name="Pohl T."/>
            <person name="Merkel B.J."/>
            <person name="Hornburger P."/>
            <person name="Mueller R.-W."/>
            <person name="Bruemmer F."/>
            <person name="Labrenz M."/>
            <person name="Spormann A.M."/>
            <person name="Op den Camp H."/>
            <person name="Overmann J."/>
            <person name="Amann R."/>
            <person name="Jetten M.S.M."/>
            <person name="Mascher T."/>
            <person name="Medema M.H."/>
            <person name="Devos D.P."/>
            <person name="Kaster A.-K."/>
            <person name="Ovreas L."/>
            <person name="Rohde M."/>
            <person name="Galperin M.Y."/>
            <person name="Jogler C."/>
        </authorList>
    </citation>
    <scope>NUCLEOTIDE SEQUENCE [LARGE SCALE GENOMIC DNA]</scope>
    <source>
        <strain evidence="2 3">K22_7</strain>
    </source>
</reference>
<feature type="region of interest" description="Disordered" evidence="1">
    <location>
        <begin position="115"/>
        <end position="136"/>
    </location>
</feature>
<feature type="compositionally biased region" description="Basic and acidic residues" evidence="1">
    <location>
        <begin position="27"/>
        <end position="38"/>
    </location>
</feature>
<keyword evidence="3" id="KW-1185">Reference proteome</keyword>
<dbReference type="AlphaFoldDB" id="A0A517NEL7"/>
<dbReference type="Proteomes" id="UP000318538">
    <property type="component" value="Chromosome"/>
</dbReference>
<evidence type="ECO:0000313" key="2">
    <source>
        <dbReference type="EMBL" id="QDT05572.1"/>
    </source>
</evidence>
<dbReference type="KEGG" id="rlc:K227x_39730"/>
<proteinExistence type="predicted"/>
<feature type="region of interest" description="Disordered" evidence="1">
    <location>
        <begin position="24"/>
        <end position="54"/>
    </location>
</feature>
<evidence type="ECO:0000313" key="3">
    <source>
        <dbReference type="Proteomes" id="UP000318538"/>
    </source>
</evidence>
<organism evidence="2 3">
    <name type="scientific">Rubripirellula lacrimiformis</name>
    <dbReference type="NCBI Taxonomy" id="1930273"/>
    <lineage>
        <taxon>Bacteria</taxon>
        <taxon>Pseudomonadati</taxon>
        <taxon>Planctomycetota</taxon>
        <taxon>Planctomycetia</taxon>
        <taxon>Pirellulales</taxon>
        <taxon>Pirellulaceae</taxon>
        <taxon>Rubripirellula</taxon>
    </lineage>
</organism>
<accession>A0A517NEL7</accession>
<protein>
    <submittedName>
        <fullName evidence="2">Uncharacterized protein</fullName>
    </submittedName>
</protein>
<gene>
    <name evidence="2" type="ORF">K227x_39730</name>
</gene>
<name>A0A517NEL7_9BACT</name>
<feature type="compositionally biased region" description="Basic and acidic residues" evidence="1">
    <location>
        <begin position="116"/>
        <end position="128"/>
    </location>
</feature>
<dbReference type="EMBL" id="CP036525">
    <property type="protein sequence ID" value="QDT05572.1"/>
    <property type="molecule type" value="Genomic_DNA"/>
</dbReference>
<sequence length="136" mass="14432">MVDQAGTATGCRLLQMQSKLHLPKIRGRGEAGETREKGTQASSSPPLPRGRCEWSSRLSWGRGVGVRGRKGGTGRLAAGLGTTCAGGVDRHGVLAPSPPTPLPQILGKLHLPKIRGRGEAGETRENGRRDKRASFF</sequence>
<evidence type="ECO:0000256" key="1">
    <source>
        <dbReference type="SAM" id="MobiDB-lite"/>
    </source>
</evidence>